<protein>
    <submittedName>
        <fullName evidence="1">Uncharacterized protein</fullName>
    </submittedName>
</protein>
<sequence>MLGRKSCLEALPKTWYCLGNPLNTKLKDVGDYGSAVGQQKLPQQNKAVAAFVNLKSGLAFASSSSHTFDSDSDPTLIFNLSPVLNYSAAFNSDPTRVLDSFPRLTLNSDSATDHRSDLNEAKGKQFFHLLGVAYGNGNSVASSMVFPFLKISDVPKDVFTSKLSSKDPTQKTLLRLVHIFHSTATLLRKAVYTRELCTYGALLPRSELPRPSSPHVIPTFIIVIASYTLSKDGCRQFVSLSMEIKAKHSPARRYAAALSSCRVCFGAVSKSYQMYCA</sequence>
<accession>A0A4C1ZXA7</accession>
<proteinExistence type="predicted"/>
<evidence type="ECO:0000313" key="2">
    <source>
        <dbReference type="Proteomes" id="UP000299102"/>
    </source>
</evidence>
<reference evidence="1 2" key="1">
    <citation type="journal article" date="2019" name="Commun. Biol.">
        <title>The bagworm genome reveals a unique fibroin gene that provides high tensile strength.</title>
        <authorList>
            <person name="Kono N."/>
            <person name="Nakamura H."/>
            <person name="Ohtoshi R."/>
            <person name="Tomita M."/>
            <person name="Numata K."/>
            <person name="Arakawa K."/>
        </authorList>
    </citation>
    <scope>NUCLEOTIDE SEQUENCE [LARGE SCALE GENOMIC DNA]</scope>
</reference>
<dbReference type="AlphaFoldDB" id="A0A4C1ZXA7"/>
<name>A0A4C1ZXA7_EUMVA</name>
<comment type="caution">
    <text evidence="1">The sequence shown here is derived from an EMBL/GenBank/DDBJ whole genome shotgun (WGS) entry which is preliminary data.</text>
</comment>
<dbReference type="Proteomes" id="UP000299102">
    <property type="component" value="Unassembled WGS sequence"/>
</dbReference>
<keyword evidence="2" id="KW-1185">Reference proteome</keyword>
<gene>
    <name evidence="1" type="ORF">EVAR_63368_1</name>
</gene>
<evidence type="ECO:0000313" key="1">
    <source>
        <dbReference type="EMBL" id="GBP93086.1"/>
    </source>
</evidence>
<organism evidence="1 2">
    <name type="scientific">Eumeta variegata</name>
    <name type="common">Bagworm moth</name>
    <name type="synonym">Eumeta japonica</name>
    <dbReference type="NCBI Taxonomy" id="151549"/>
    <lineage>
        <taxon>Eukaryota</taxon>
        <taxon>Metazoa</taxon>
        <taxon>Ecdysozoa</taxon>
        <taxon>Arthropoda</taxon>
        <taxon>Hexapoda</taxon>
        <taxon>Insecta</taxon>
        <taxon>Pterygota</taxon>
        <taxon>Neoptera</taxon>
        <taxon>Endopterygota</taxon>
        <taxon>Lepidoptera</taxon>
        <taxon>Glossata</taxon>
        <taxon>Ditrysia</taxon>
        <taxon>Tineoidea</taxon>
        <taxon>Psychidae</taxon>
        <taxon>Oiketicinae</taxon>
        <taxon>Eumeta</taxon>
    </lineage>
</organism>
<dbReference type="EMBL" id="BGZK01002335">
    <property type="protein sequence ID" value="GBP93086.1"/>
    <property type="molecule type" value="Genomic_DNA"/>
</dbReference>